<dbReference type="Pfam" id="PF12796">
    <property type="entry name" value="Ank_2"/>
    <property type="match status" value="1"/>
</dbReference>
<dbReference type="SMART" id="SM00248">
    <property type="entry name" value="ANK"/>
    <property type="match status" value="2"/>
</dbReference>
<dbReference type="Pfam" id="PF00023">
    <property type="entry name" value="Ank"/>
    <property type="match status" value="1"/>
</dbReference>
<name>A0A8S2YJ90_9BILA</name>
<protein>
    <submittedName>
        <fullName evidence="4">Uncharacterized protein</fullName>
    </submittedName>
</protein>
<comment type="caution">
    <text evidence="4">The sequence shown here is derived from an EMBL/GenBank/DDBJ whole genome shotgun (WGS) entry which is preliminary data.</text>
</comment>
<dbReference type="PROSITE" id="PS50297">
    <property type="entry name" value="ANK_REP_REGION"/>
    <property type="match status" value="2"/>
</dbReference>
<keyword evidence="1" id="KW-0677">Repeat</keyword>
<sequence length="145" mass="16223">IVKAVQNELNLRLWKCISMANKQEAQNPPIMAEAKRLCDLGAQLNYLHIEIGDSGGEYNQWSVLHLACKISNLQLVRFLIETLNANKEGAQPISIAAEYGQMDIVQFLRLSGSKVNVISNKDTKDTPLHLAAKNNHLLTVRYLVL</sequence>
<evidence type="ECO:0000256" key="2">
    <source>
        <dbReference type="ARBA" id="ARBA00023043"/>
    </source>
</evidence>
<dbReference type="Proteomes" id="UP000681722">
    <property type="component" value="Unassembled WGS sequence"/>
</dbReference>
<feature type="non-terminal residue" evidence="4">
    <location>
        <position position="1"/>
    </location>
</feature>
<dbReference type="PANTHER" id="PTHR24193">
    <property type="entry name" value="ANKYRIN REPEAT PROTEIN"/>
    <property type="match status" value="1"/>
</dbReference>
<accession>A0A8S2YJ90</accession>
<dbReference type="AlphaFoldDB" id="A0A8S2YJ90"/>
<organism evidence="4 5">
    <name type="scientific">Didymodactylos carnosus</name>
    <dbReference type="NCBI Taxonomy" id="1234261"/>
    <lineage>
        <taxon>Eukaryota</taxon>
        <taxon>Metazoa</taxon>
        <taxon>Spiralia</taxon>
        <taxon>Gnathifera</taxon>
        <taxon>Rotifera</taxon>
        <taxon>Eurotatoria</taxon>
        <taxon>Bdelloidea</taxon>
        <taxon>Philodinida</taxon>
        <taxon>Philodinidae</taxon>
        <taxon>Didymodactylos</taxon>
    </lineage>
</organism>
<dbReference type="SUPFAM" id="SSF48403">
    <property type="entry name" value="Ankyrin repeat"/>
    <property type="match status" value="1"/>
</dbReference>
<evidence type="ECO:0000256" key="1">
    <source>
        <dbReference type="ARBA" id="ARBA00022737"/>
    </source>
</evidence>
<feature type="repeat" description="ANK" evidence="3">
    <location>
        <begin position="123"/>
        <end position="145"/>
    </location>
</feature>
<dbReference type="EMBL" id="CAJOBC010117922">
    <property type="protein sequence ID" value="CAF4560727.1"/>
    <property type="molecule type" value="Genomic_DNA"/>
</dbReference>
<dbReference type="Gene3D" id="1.25.40.20">
    <property type="entry name" value="Ankyrin repeat-containing domain"/>
    <property type="match status" value="1"/>
</dbReference>
<dbReference type="PANTHER" id="PTHR24193:SF121">
    <property type="entry name" value="ADA2A-CONTAINING COMPLEX COMPONENT 3, ISOFORM D"/>
    <property type="match status" value="1"/>
</dbReference>
<dbReference type="OrthoDB" id="539213at2759"/>
<dbReference type="InterPro" id="IPR036770">
    <property type="entry name" value="Ankyrin_rpt-contain_sf"/>
</dbReference>
<gene>
    <name evidence="4" type="ORF">SRO942_LOCUS47368</name>
</gene>
<reference evidence="4" key="1">
    <citation type="submission" date="2021-02" db="EMBL/GenBank/DDBJ databases">
        <authorList>
            <person name="Nowell W R."/>
        </authorList>
    </citation>
    <scope>NUCLEOTIDE SEQUENCE</scope>
</reference>
<keyword evidence="2 3" id="KW-0040">ANK repeat</keyword>
<dbReference type="GO" id="GO:0045944">
    <property type="term" value="P:positive regulation of transcription by RNA polymerase II"/>
    <property type="evidence" value="ECO:0007669"/>
    <property type="project" value="TreeGrafter"/>
</dbReference>
<evidence type="ECO:0000256" key="3">
    <source>
        <dbReference type="PROSITE-ProRule" id="PRU00023"/>
    </source>
</evidence>
<feature type="repeat" description="ANK" evidence="3">
    <location>
        <begin position="88"/>
        <end position="120"/>
    </location>
</feature>
<dbReference type="PROSITE" id="PS50088">
    <property type="entry name" value="ANK_REPEAT"/>
    <property type="match status" value="2"/>
</dbReference>
<dbReference type="GO" id="GO:0005634">
    <property type="term" value="C:nucleus"/>
    <property type="evidence" value="ECO:0007669"/>
    <property type="project" value="TreeGrafter"/>
</dbReference>
<dbReference type="InterPro" id="IPR050663">
    <property type="entry name" value="Ankyrin-SOCS_Box"/>
</dbReference>
<evidence type="ECO:0000313" key="5">
    <source>
        <dbReference type="Proteomes" id="UP000681722"/>
    </source>
</evidence>
<proteinExistence type="predicted"/>
<dbReference type="InterPro" id="IPR002110">
    <property type="entry name" value="Ankyrin_rpt"/>
</dbReference>
<dbReference type="GO" id="GO:0000976">
    <property type="term" value="F:transcription cis-regulatory region binding"/>
    <property type="evidence" value="ECO:0007669"/>
    <property type="project" value="TreeGrafter"/>
</dbReference>
<evidence type="ECO:0000313" key="4">
    <source>
        <dbReference type="EMBL" id="CAF4560727.1"/>
    </source>
</evidence>